<comment type="similarity">
    <text evidence="3 14">Belongs to the glycosyltransferase 39 family.</text>
</comment>
<evidence type="ECO:0000256" key="1">
    <source>
        <dbReference type="ARBA" id="ARBA00004477"/>
    </source>
</evidence>
<keyword evidence="5 14" id="KW-0328">Glycosyltransferase</keyword>
<feature type="transmembrane region" description="Helical" evidence="14">
    <location>
        <begin position="277"/>
        <end position="299"/>
    </location>
</feature>
<dbReference type="RefSeq" id="XP_064854134.1">
    <property type="nucleotide sequence ID" value="XM_064998062.1"/>
</dbReference>
<dbReference type="InterPro" id="IPR016093">
    <property type="entry name" value="MIR_motif"/>
</dbReference>
<comment type="catalytic activity">
    <reaction evidence="12 14">
        <text>a di-trans,poly-cis-dolichyl beta-D-mannosyl phosphate + L-threonyl-[protein] = 3-O-(alpha-D-mannosyl)-L-threonyl-[protein] + a di-trans,poly-cis-dolichyl phosphate + H(+)</text>
        <dbReference type="Rhea" id="RHEA:53396"/>
        <dbReference type="Rhea" id="RHEA-COMP:11060"/>
        <dbReference type="Rhea" id="RHEA-COMP:13547"/>
        <dbReference type="Rhea" id="RHEA-COMP:19498"/>
        <dbReference type="Rhea" id="RHEA-COMP:19501"/>
        <dbReference type="ChEBI" id="CHEBI:15378"/>
        <dbReference type="ChEBI" id="CHEBI:30013"/>
        <dbReference type="ChEBI" id="CHEBI:57683"/>
        <dbReference type="ChEBI" id="CHEBI:58211"/>
        <dbReference type="ChEBI" id="CHEBI:137323"/>
        <dbReference type="EC" id="2.4.1.109"/>
    </reaction>
</comment>
<comment type="function">
    <text evidence="14">Transfers mannose from Dol-P-mannose to Ser or Thr residues on proteins.</text>
</comment>
<feature type="domain" description="MIR" evidence="16">
    <location>
        <begin position="467"/>
        <end position="525"/>
    </location>
</feature>
<feature type="transmembrane region" description="Helical" evidence="14">
    <location>
        <begin position="193"/>
        <end position="214"/>
    </location>
</feature>
<evidence type="ECO:0000256" key="13">
    <source>
        <dbReference type="ARBA" id="ARBA00045102"/>
    </source>
</evidence>
<dbReference type="EMBL" id="BTFZ01000011">
    <property type="protein sequence ID" value="GMM37138.1"/>
    <property type="molecule type" value="Genomic_DNA"/>
</dbReference>
<evidence type="ECO:0000256" key="7">
    <source>
        <dbReference type="ARBA" id="ARBA00022692"/>
    </source>
</evidence>
<dbReference type="EC" id="2.4.1.109" evidence="4 14"/>
<evidence type="ECO:0000313" key="17">
    <source>
        <dbReference type="EMBL" id="GMM37138.1"/>
    </source>
</evidence>
<dbReference type="FunFam" id="2.80.10.50:FF:000012">
    <property type="entry name" value="Protein O-mannosyl-transferase 1"/>
    <property type="match status" value="1"/>
</dbReference>
<evidence type="ECO:0000256" key="9">
    <source>
        <dbReference type="ARBA" id="ARBA00022824"/>
    </source>
</evidence>
<gene>
    <name evidence="17" type="ORF">DASC09_044630</name>
</gene>
<dbReference type="Gene3D" id="2.80.10.50">
    <property type="match status" value="1"/>
</dbReference>
<keyword evidence="7 14" id="KW-0812">Transmembrane</keyword>
<feature type="transmembrane region" description="Helical" evidence="14">
    <location>
        <begin position="226"/>
        <end position="257"/>
    </location>
</feature>
<feature type="transmembrane region" description="Helical" evidence="14">
    <location>
        <begin position="605"/>
        <end position="626"/>
    </location>
</feature>
<organism evidence="17 18">
    <name type="scientific">Saccharomycopsis crataegensis</name>
    <dbReference type="NCBI Taxonomy" id="43959"/>
    <lineage>
        <taxon>Eukaryota</taxon>
        <taxon>Fungi</taxon>
        <taxon>Dikarya</taxon>
        <taxon>Ascomycota</taxon>
        <taxon>Saccharomycotina</taxon>
        <taxon>Saccharomycetes</taxon>
        <taxon>Saccharomycopsidaceae</taxon>
        <taxon>Saccharomycopsis</taxon>
    </lineage>
</organism>
<keyword evidence="18" id="KW-1185">Reference proteome</keyword>
<evidence type="ECO:0000256" key="14">
    <source>
        <dbReference type="RuleBase" id="RU367007"/>
    </source>
</evidence>
<keyword evidence="11 14" id="KW-0472">Membrane</keyword>
<feature type="domain" description="MIR" evidence="16">
    <location>
        <begin position="403"/>
        <end position="459"/>
    </location>
</feature>
<dbReference type="PANTHER" id="PTHR10050:SF46">
    <property type="entry name" value="PROTEIN O-MANNOSYL-TRANSFERASE 2"/>
    <property type="match status" value="1"/>
</dbReference>
<dbReference type="Proteomes" id="UP001360560">
    <property type="component" value="Unassembled WGS sequence"/>
</dbReference>
<protein>
    <recommendedName>
        <fullName evidence="4 14">Dolichyl-phosphate-mannose--protein mannosyltransferase</fullName>
        <ecNumber evidence="4 14">2.4.1.109</ecNumber>
    </recommendedName>
</protein>
<sequence>MAASSSVASGVNIPSKAAAKSAEVEEIIAEESSEVDDPNKLKAQQSESACQSLRKFEAIIAPILFTILGVLVRVYKIGANKSVVWDEAHFGKFGSYYLRHEFYHDVHPPLGKMLVGFSGYLAGYNGSWDFPSGQAYPDYIDFMKMRLFQATFSALCVPFAYLTCKEIGFGILPTWLFTLMVALEQSYVTLGRFILLDAMLLFFTVTTVYCFVRFHNQSAEPFSRKWWKWLLLLGISIGCVDSVKMVGLFVTSLVGIYTVVQLWQYFGDKTMSNKIYFYHWISRIFALVMIPMTVFMICFKIHFELLWHSGTGDANMNSLFQANLVGSNVGLGPRDVAIGNSVLTLKNQGLSGGLLHSHVQTYPEGSQQQQVTTYSHKDQNNNWVFQRARWLEPYSREAEGNSSEFVYDGMAVRLMHPSTGRNLHTHDIQGPVTKGQQEVACYGNLTIGDEKDNWIIEVVNQQGNENKSRLHPLTTSIRLKSQIYGCYLGTSGAQLPQWGFRQGEVICVKNSFKRDKRTWWNIETHENEMLDAPAPDFKLPKTNFFKDFIQLNLAMMATNNALVPDPDKQDDLASQWWQWPSLNVGIRLCGWHDENLKYFLIGSPATTWTSSVAVVGFAILVVVYVLRWQRQYNDFPTATEPVTHKLNLFLMGGVYPMFGWGLHFAPFVIMGRVTYVHHYLPALYFAMMVYTYMFELLLSPLNRSPYKYKKVLYFLAYATNYALIAGAFWYLSPLSFGMKGSNKEFKNLNLLPSWRVSDEKLWDWEY</sequence>
<evidence type="ECO:0000256" key="10">
    <source>
        <dbReference type="ARBA" id="ARBA00022989"/>
    </source>
</evidence>
<dbReference type="Pfam" id="PF16192">
    <property type="entry name" value="PMT_4TMC"/>
    <property type="match status" value="1"/>
</dbReference>
<name>A0AAV5QSM7_9ASCO</name>
<accession>A0AAV5QSM7</accession>
<keyword evidence="10 14" id="KW-1133">Transmembrane helix</keyword>
<dbReference type="CDD" id="cd23284">
    <property type="entry name" value="beta-trefoil_MIR_PMT2-like"/>
    <property type="match status" value="1"/>
</dbReference>
<evidence type="ECO:0000259" key="16">
    <source>
        <dbReference type="PROSITE" id="PS50919"/>
    </source>
</evidence>
<evidence type="ECO:0000256" key="3">
    <source>
        <dbReference type="ARBA" id="ARBA00007222"/>
    </source>
</evidence>
<evidence type="ECO:0000256" key="6">
    <source>
        <dbReference type="ARBA" id="ARBA00022679"/>
    </source>
</evidence>
<dbReference type="PANTHER" id="PTHR10050">
    <property type="entry name" value="DOLICHYL-PHOSPHATE-MANNOSE--PROTEIN MANNOSYLTRANSFERASE"/>
    <property type="match status" value="1"/>
</dbReference>
<evidence type="ECO:0000256" key="4">
    <source>
        <dbReference type="ARBA" id="ARBA00012839"/>
    </source>
</evidence>
<dbReference type="PROSITE" id="PS50919">
    <property type="entry name" value="MIR"/>
    <property type="match status" value="3"/>
</dbReference>
<feature type="transmembrane region" description="Helical" evidence="14">
    <location>
        <begin position="646"/>
        <end position="670"/>
    </location>
</feature>
<evidence type="ECO:0000256" key="2">
    <source>
        <dbReference type="ARBA" id="ARBA00004922"/>
    </source>
</evidence>
<comment type="catalytic activity">
    <reaction evidence="13 14">
        <text>a di-trans,poly-cis-dolichyl beta-D-mannosyl phosphate + L-seryl-[protein] = 3-O-(alpha-D-mannosyl)-L-seryl-[protein] + a di-trans,poly-cis-dolichyl phosphate + H(+)</text>
        <dbReference type="Rhea" id="RHEA:17377"/>
        <dbReference type="Rhea" id="RHEA-COMP:9863"/>
        <dbReference type="Rhea" id="RHEA-COMP:13546"/>
        <dbReference type="Rhea" id="RHEA-COMP:19498"/>
        <dbReference type="Rhea" id="RHEA-COMP:19501"/>
        <dbReference type="ChEBI" id="CHEBI:15378"/>
        <dbReference type="ChEBI" id="CHEBI:29999"/>
        <dbReference type="ChEBI" id="CHEBI:57683"/>
        <dbReference type="ChEBI" id="CHEBI:58211"/>
        <dbReference type="ChEBI" id="CHEBI:137321"/>
        <dbReference type="EC" id="2.4.1.109"/>
    </reaction>
</comment>
<dbReference type="SUPFAM" id="SSF82109">
    <property type="entry name" value="MIR domain"/>
    <property type="match status" value="1"/>
</dbReference>
<dbReference type="AlphaFoldDB" id="A0AAV5QSM7"/>
<feature type="transmembrane region" description="Helical" evidence="14">
    <location>
        <begin position="58"/>
        <end position="75"/>
    </location>
</feature>
<comment type="pathway">
    <text evidence="2 14">Protein modification; protein glycosylation.</text>
</comment>
<dbReference type="Pfam" id="PF02366">
    <property type="entry name" value="PMT"/>
    <property type="match status" value="1"/>
</dbReference>
<evidence type="ECO:0000313" key="18">
    <source>
        <dbReference type="Proteomes" id="UP001360560"/>
    </source>
</evidence>
<dbReference type="GO" id="GO:0031502">
    <property type="term" value="C:dolichyl-phosphate-mannose-protein mannosyltransferase complex"/>
    <property type="evidence" value="ECO:0007669"/>
    <property type="project" value="UniProtKB-ARBA"/>
</dbReference>
<dbReference type="InterPro" id="IPR003342">
    <property type="entry name" value="ArnT-like_N"/>
</dbReference>
<comment type="caution">
    <text evidence="17">The sequence shown here is derived from an EMBL/GenBank/DDBJ whole genome shotgun (WGS) entry which is preliminary data.</text>
</comment>
<dbReference type="InterPro" id="IPR036300">
    <property type="entry name" value="MIR_dom_sf"/>
</dbReference>
<feature type="transmembrane region" description="Helical" evidence="14">
    <location>
        <begin position="711"/>
        <end position="731"/>
    </location>
</feature>
<evidence type="ECO:0000256" key="5">
    <source>
        <dbReference type="ARBA" id="ARBA00022676"/>
    </source>
</evidence>
<feature type="transmembrane region" description="Helical" evidence="14">
    <location>
        <begin position="682"/>
        <end position="699"/>
    </location>
</feature>
<dbReference type="InterPro" id="IPR032421">
    <property type="entry name" value="PMT_4TMC"/>
</dbReference>
<keyword evidence="6 14" id="KW-0808">Transferase</keyword>
<dbReference type="Pfam" id="PF02815">
    <property type="entry name" value="MIR"/>
    <property type="match status" value="1"/>
</dbReference>
<feature type="transmembrane region" description="Helical" evidence="14">
    <location>
        <begin position="152"/>
        <end position="173"/>
    </location>
</feature>
<feature type="domain" description="MIR" evidence="16">
    <location>
        <begin position="333"/>
        <end position="388"/>
    </location>
</feature>
<dbReference type="GO" id="GO:0004169">
    <property type="term" value="F:dolichyl-phosphate-mannose-protein mannosyltransferase activity"/>
    <property type="evidence" value="ECO:0007669"/>
    <property type="project" value="UniProtKB-UniRule"/>
</dbReference>
<feature type="region of interest" description="Disordered" evidence="15">
    <location>
        <begin position="1"/>
        <end position="21"/>
    </location>
</feature>
<keyword evidence="8" id="KW-0677">Repeat</keyword>
<evidence type="ECO:0000256" key="12">
    <source>
        <dbReference type="ARBA" id="ARBA00045085"/>
    </source>
</evidence>
<proteinExistence type="inferred from homology"/>
<dbReference type="InterPro" id="IPR027005">
    <property type="entry name" value="PMT-like"/>
</dbReference>
<reference evidence="17 18" key="1">
    <citation type="journal article" date="2023" name="Elife">
        <title>Identification of key yeast species and microbe-microbe interactions impacting larval growth of Drosophila in the wild.</title>
        <authorList>
            <person name="Mure A."/>
            <person name="Sugiura Y."/>
            <person name="Maeda R."/>
            <person name="Honda K."/>
            <person name="Sakurai N."/>
            <person name="Takahashi Y."/>
            <person name="Watada M."/>
            <person name="Katoh T."/>
            <person name="Gotoh A."/>
            <person name="Gotoh Y."/>
            <person name="Taniguchi I."/>
            <person name="Nakamura K."/>
            <person name="Hayashi T."/>
            <person name="Katayama T."/>
            <person name="Uemura T."/>
            <person name="Hattori Y."/>
        </authorList>
    </citation>
    <scope>NUCLEOTIDE SEQUENCE [LARGE SCALE GENOMIC DNA]</scope>
    <source>
        <strain evidence="17 18">SC-9</strain>
    </source>
</reference>
<evidence type="ECO:0000256" key="15">
    <source>
        <dbReference type="SAM" id="MobiDB-lite"/>
    </source>
</evidence>
<dbReference type="GeneID" id="90075113"/>
<keyword evidence="9 14" id="KW-0256">Endoplasmic reticulum</keyword>
<evidence type="ECO:0000256" key="11">
    <source>
        <dbReference type="ARBA" id="ARBA00023136"/>
    </source>
</evidence>
<evidence type="ECO:0000256" key="8">
    <source>
        <dbReference type="ARBA" id="ARBA00022737"/>
    </source>
</evidence>
<comment type="subcellular location">
    <subcellularLocation>
        <location evidence="1 14">Endoplasmic reticulum membrane</location>
        <topology evidence="1 14">Multi-pass membrane protein</topology>
    </subcellularLocation>
</comment>
<dbReference type="SMART" id="SM00472">
    <property type="entry name" value="MIR"/>
    <property type="match status" value="3"/>
</dbReference>